<feature type="compositionally biased region" description="Basic and acidic residues" evidence="1">
    <location>
        <begin position="17"/>
        <end position="33"/>
    </location>
</feature>
<reference evidence="2 3" key="1">
    <citation type="submission" date="2022-06" db="EMBL/GenBank/DDBJ databases">
        <title>Genomic Encyclopedia of Archaeal and Bacterial Type Strains, Phase II (KMG-II): from individual species to whole genera.</title>
        <authorList>
            <person name="Goeker M."/>
        </authorList>
    </citation>
    <scope>NUCLEOTIDE SEQUENCE [LARGE SCALE GENOMIC DNA]</scope>
    <source>
        <strain evidence="2 3">DSM 40477</strain>
    </source>
</reference>
<name>A0ABT1HNT4_STRSD</name>
<evidence type="ECO:0000313" key="3">
    <source>
        <dbReference type="Proteomes" id="UP001205311"/>
    </source>
</evidence>
<proteinExistence type="predicted"/>
<protein>
    <submittedName>
        <fullName evidence="2">Uncharacterized protein</fullName>
    </submittedName>
</protein>
<accession>A0ABT1HNT4</accession>
<gene>
    <name evidence="2" type="ORF">LX15_000855</name>
</gene>
<feature type="region of interest" description="Disordered" evidence="1">
    <location>
        <begin position="139"/>
        <end position="171"/>
    </location>
</feature>
<sequence length="411" mass="45751">MTDPGNTSNTLGASTHGQDEDQRSSEDASKQKSFEELTRPLFFAGQMLTEDDLTTLVTWVRNKRWLASLRQGWGVVRGLELSADKDATINIGPGHAVTANGDDVVVPKAHVEDLSKACGSDTSCVVDLVLRYDEKSFRPTRGLRPPSPHSAQDSTCGSVNGEGGGGGDCHDSRMAEKYRVDVRPVSGEGDLPDWKEWKKRYEEAVRPLQKAIDDKFPADIPVNKRRDWLKAVMPKPPHRYAFLPLAVEQAEMSERNCLELLLWIVLEQIDRLVRGPVPPEQAGDVRLGRVWLTRPNDQSLWKIHDIRTTRPYRTLFGSPTKPAPSGQTNLTEILGGDMDEIDGVLAQHGVTVSEWVEWVPETNQKLKQMFANAPCAEKGALVRLSYIQSNLSQVPKGRRWIVGMTNLVKEG</sequence>
<dbReference type="RefSeq" id="WP_253668138.1">
    <property type="nucleotide sequence ID" value="NZ_JAMTCP010000003.1"/>
</dbReference>
<feature type="region of interest" description="Disordered" evidence="1">
    <location>
        <begin position="1"/>
        <end position="33"/>
    </location>
</feature>
<evidence type="ECO:0000313" key="2">
    <source>
        <dbReference type="EMBL" id="MCP2257170.1"/>
    </source>
</evidence>
<dbReference type="Proteomes" id="UP001205311">
    <property type="component" value="Unassembled WGS sequence"/>
</dbReference>
<organism evidence="2 3">
    <name type="scientific">Streptoalloteichus tenebrarius (strain ATCC 17920 / DSM 40477 / JCM 4838 / CBS 697.72 / NBRC 16177 / NCIMB 11028 / NRRL B-12390 / A12253. 1 / ISP 5477)</name>
    <name type="common">Streptomyces tenebrarius</name>
    <dbReference type="NCBI Taxonomy" id="1933"/>
    <lineage>
        <taxon>Bacteria</taxon>
        <taxon>Bacillati</taxon>
        <taxon>Actinomycetota</taxon>
        <taxon>Actinomycetes</taxon>
        <taxon>Pseudonocardiales</taxon>
        <taxon>Pseudonocardiaceae</taxon>
        <taxon>Streptoalloteichus</taxon>
    </lineage>
</organism>
<comment type="caution">
    <text evidence="2">The sequence shown here is derived from an EMBL/GenBank/DDBJ whole genome shotgun (WGS) entry which is preliminary data.</text>
</comment>
<dbReference type="EMBL" id="JAMTCP010000003">
    <property type="protein sequence ID" value="MCP2257170.1"/>
    <property type="molecule type" value="Genomic_DNA"/>
</dbReference>
<feature type="compositionally biased region" description="Polar residues" evidence="1">
    <location>
        <begin position="149"/>
        <end position="158"/>
    </location>
</feature>
<evidence type="ECO:0000256" key="1">
    <source>
        <dbReference type="SAM" id="MobiDB-lite"/>
    </source>
</evidence>
<keyword evidence="3" id="KW-1185">Reference proteome</keyword>
<feature type="compositionally biased region" description="Polar residues" evidence="1">
    <location>
        <begin position="1"/>
        <end position="16"/>
    </location>
</feature>